<protein>
    <submittedName>
        <fullName evidence="1">Uncharacterized protein</fullName>
    </submittedName>
</protein>
<dbReference type="Proteomes" id="UP000028926">
    <property type="component" value="Chromosome"/>
</dbReference>
<name>A0A077AT04_9PROT</name>
<gene>
    <name evidence="1" type="ORF">ID47_05705</name>
</gene>
<dbReference type="HOGENOM" id="CLU_1105564_0_0_5"/>
<accession>A0A077AT04</accession>
<organism evidence="1 2">
    <name type="scientific">Candidatus Odyssella acanthamoebae</name>
    <dbReference type="NCBI Taxonomy" id="91604"/>
    <lineage>
        <taxon>Bacteria</taxon>
        <taxon>Pseudomonadati</taxon>
        <taxon>Pseudomonadota</taxon>
        <taxon>Alphaproteobacteria</taxon>
        <taxon>Holosporales</taxon>
        <taxon>Candidatus Paracaedibacteraceae</taxon>
        <taxon>Candidatus Odyssella</taxon>
    </lineage>
</organism>
<dbReference type="RefSeq" id="WP_038464658.1">
    <property type="nucleotide sequence ID" value="NZ_CP008941.1"/>
</dbReference>
<dbReference type="KEGG" id="paca:ID47_05705"/>
<evidence type="ECO:0000313" key="2">
    <source>
        <dbReference type="Proteomes" id="UP000028926"/>
    </source>
</evidence>
<keyword evidence="2" id="KW-1185">Reference proteome</keyword>
<proteinExistence type="predicted"/>
<evidence type="ECO:0000313" key="1">
    <source>
        <dbReference type="EMBL" id="AIK96337.1"/>
    </source>
</evidence>
<reference evidence="1 2" key="1">
    <citation type="submission" date="2014-07" db="EMBL/GenBank/DDBJ databases">
        <title>Comparative genomic insights into amoeba endosymbionts belonging to the families of Holosporaceae and Candidatus Midichloriaceae within Rickettsiales.</title>
        <authorList>
            <person name="Wang Z."/>
            <person name="Wu M."/>
        </authorList>
    </citation>
    <scope>NUCLEOTIDE SEQUENCE [LARGE SCALE GENOMIC DNA]</scope>
    <source>
        <strain evidence="1">PRA3</strain>
    </source>
</reference>
<sequence>MIIQKKMPFSTKITSYTYALLTGISVLLSTVEAGRLDDVEVISLNNASGCQQCMACPLNQNIGGCGENFVKKLLTDKKIETHFAQYDKVHGIDLVAFTKIKGKDLIILHESKMSKSASITAAEFKSRLGAPKSGRQGSRTWLNYALNKMKESKDVGTRQLALTIETTLNKGAYFIRTGNLRVDTKQDARLQFYALTDKNSEVYALEGEAGFVAGPFIRTGANQHGKWFDPHSNELPLDMVTVAWLNALFNN</sequence>
<dbReference type="AlphaFoldDB" id="A0A077AT04"/>
<dbReference type="EMBL" id="CP008941">
    <property type="protein sequence ID" value="AIK96337.1"/>
    <property type="molecule type" value="Genomic_DNA"/>
</dbReference>
<dbReference type="OrthoDB" id="9826660at2"/>